<dbReference type="OrthoDB" id="8936324at2"/>
<dbReference type="Proteomes" id="UP000490800">
    <property type="component" value="Unassembled WGS sequence"/>
</dbReference>
<sequence>MDKTSIIILTHNQIYLTYLCLESIRRHTSVPYEIIVVDNGSTDRTVKYLLGQPDLNLIQNATNLGFAKGCNQGYAAATGDTILFLNNDTIVTPGWLTRMLSALYSDDTIGMVGPVSNYVSGRQQIPVSYQDFSEAEAFSIQHAARYEGKRLDERRVVGFCMLIKREVLAEVGVFDEQYGLGNYEDDDLCLRVINNGYRIQIIYDSFIHHFGHMTMGILHESNLNQLLVLNRDKARLKWGADIHSLIYKEPATITVIVPVRPTAVCLQLQQMVESIGQLADEWIVLGDNVSEEMQACLSDLVCPVINVDQSDSEQPNWSFLRSAATGQYLLWMNPEEWMTPVDARRFAGVKLQLDSLEDGVSILQHRLAGSDLKTVRRTRMVRREADFSWNPAAHEFNLNPAAVIRHTDISFTLKPL</sequence>
<dbReference type="Gene3D" id="3.90.550.10">
    <property type="entry name" value="Spore Coat Polysaccharide Biosynthesis Protein SpsA, Chain A"/>
    <property type="match status" value="1"/>
</dbReference>
<dbReference type="Pfam" id="PF00535">
    <property type="entry name" value="Glycos_transf_2"/>
    <property type="match status" value="1"/>
</dbReference>
<dbReference type="InterPro" id="IPR029044">
    <property type="entry name" value="Nucleotide-diphossugar_trans"/>
</dbReference>
<dbReference type="GO" id="GO:0016740">
    <property type="term" value="F:transferase activity"/>
    <property type="evidence" value="ECO:0007669"/>
    <property type="project" value="UniProtKB-KW"/>
</dbReference>
<gene>
    <name evidence="2" type="ORF">EDM21_20355</name>
</gene>
<name>A0A7X3FLT2_9BACL</name>
<organism evidence="2 3">
    <name type="scientific">Paenibacillus lutrae</name>
    <dbReference type="NCBI Taxonomy" id="2078573"/>
    <lineage>
        <taxon>Bacteria</taxon>
        <taxon>Bacillati</taxon>
        <taxon>Bacillota</taxon>
        <taxon>Bacilli</taxon>
        <taxon>Bacillales</taxon>
        <taxon>Paenibacillaceae</taxon>
        <taxon>Paenibacillus</taxon>
    </lineage>
</organism>
<accession>A0A7X3FLT2</accession>
<evidence type="ECO:0000259" key="1">
    <source>
        <dbReference type="Pfam" id="PF00535"/>
    </source>
</evidence>
<proteinExistence type="predicted"/>
<dbReference type="PANTHER" id="PTHR43179:SF7">
    <property type="entry name" value="RHAMNOSYLTRANSFERASE WBBL"/>
    <property type="match status" value="1"/>
</dbReference>
<feature type="domain" description="Glycosyltransferase 2-like" evidence="1">
    <location>
        <begin position="5"/>
        <end position="171"/>
    </location>
</feature>
<dbReference type="SUPFAM" id="SSF53448">
    <property type="entry name" value="Nucleotide-diphospho-sugar transferases"/>
    <property type="match status" value="1"/>
</dbReference>
<dbReference type="PANTHER" id="PTHR43179">
    <property type="entry name" value="RHAMNOSYLTRANSFERASE WBBL"/>
    <property type="match status" value="1"/>
</dbReference>
<dbReference type="RefSeq" id="WP_157338263.1">
    <property type="nucleotide sequence ID" value="NZ_RHLK01000016.1"/>
</dbReference>
<dbReference type="CDD" id="cd04186">
    <property type="entry name" value="GT_2_like_c"/>
    <property type="match status" value="1"/>
</dbReference>
<comment type="caution">
    <text evidence="2">The sequence shown here is derived from an EMBL/GenBank/DDBJ whole genome shotgun (WGS) entry which is preliminary data.</text>
</comment>
<dbReference type="EMBL" id="RHLK01000016">
    <property type="protein sequence ID" value="MVP01834.1"/>
    <property type="molecule type" value="Genomic_DNA"/>
</dbReference>
<dbReference type="InterPro" id="IPR001173">
    <property type="entry name" value="Glyco_trans_2-like"/>
</dbReference>
<reference evidence="2 3" key="1">
    <citation type="journal article" date="2019" name="Microorganisms">
        <title>Paenibacillus lutrae sp. nov., A Chitinolytic Species Isolated from A River Otter in Castril Natural Park, Granada, Spain.</title>
        <authorList>
            <person name="Rodriguez M."/>
            <person name="Reina J.C."/>
            <person name="Bejar V."/>
            <person name="Llamas I."/>
        </authorList>
    </citation>
    <scope>NUCLEOTIDE SEQUENCE [LARGE SCALE GENOMIC DNA]</scope>
    <source>
        <strain evidence="2 3">N10</strain>
    </source>
</reference>
<keyword evidence="2" id="KW-0808">Transferase</keyword>
<protein>
    <submittedName>
        <fullName evidence="2">Glycosyltransferase</fullName>
    </submittedName>
</protein>
<evidence type="ECO:0000313" key="2">
    <source>
        <dbReference type="EMBL" id="MVP01834.1"/>
    </source>
</evidence>
<keyword evidence="3" id="KW-1185">Reference proteome</keyword>
<dbReference type="AlphaFoldDB" id="A0A7X3FLT2"/>
<evidence type="ECO:0000313" key="3">
    <source>
        <dbReference type="Proteomes" id="UP000490800"/>
    </source>
</evidence>